<evidence type="ECO:0000313" key="1">
    <source>
        <dbReference type="EMBL" id="KAI5079714.1"/>
    </source>
</evidence>
<accession>A0A9D4V533</accession>
<sequence length="104" mass="12103">MWWCGIPISKEGTMVRGVYNPRRNLLLVYHMGGTALKLHKLMDMVSSPWVLLVMPVSGAVEQSRGFDHWWCNGGSRRWWAPNGWLTRVDDVEDKPDFGQFHCWN</sequence>
<proteinExistence type="predicted"/>
<reference evidence="1 2" key="1">
    <citation type="submission" date="2021-01" db="EMBL/GenBank/DDBJ databases">
        <title>Adiantum capillus-veneris genome.</title>
        <authorList>
            <person name="Fang Y."/>
            <person name="Liao Q."/>
        </authorList>
    </citation>
    <scope>NUCLEOTIDE SEQUENCE [LARGE SCALE GENOMIC DNA]</scope>
    <source>
        <strain evidence="1">H3</strain>
        <tissue evidence="1">Leaf</tissue>
    </source>
</reference>
<organism evidence="1 2">
    <name type="scientific">Adiantum capillus-veneris</name>
    <name type="common">Maidenhair fern</name>
    <dbReference type="NCBI Taxonomy" id="13818"/>
    <lineage>
        <taxon>Eukaryota</taxon>
        <taxon>Viridiplantae</taxon>
        <taxon>Streptophyta</taxon>
        <taxon>Embryophyta</taxon>
        <taxon>Tracheophyta</taxon>
        <taxon>Polypodiopsida</taxon>
        <taxon>Polypodiidae</taxon>
        <taxon>Polypodiales</taxon>
        <taxon>Pteridineae</taxon>
        <taxon>Pteridaceae</taxon>
        <taxon>Vittarioideae</taxon>
        <taxon>Adiantum</taxon>
    </lineage>
</organism>
<dbReference type="Proteomes" id="UP000886520">
    <property type="component" value="Chromosome 5"/>
</dbReference>
<dbReference type="EMBL" id="JABFUD020000005">
    <property type="protein sequence ID" value="KAI5079714.1"/>
    <property type="molecule type" value="Genomic_DNA"/>
</dbReference>
<dbReference type="AlphaFoldDB" id="A0A9D4V533"/>
<evidence type="ECO:0000313" key="2">
    <source>
        <dbReference type="Proteomes" id="UP000886520"/>
    </source>
</evidence>
<protein>
    <submittedName>
        <fullName evidence="1">Uncharacterized protein</fullName>
    </submittedName>
</protein>
<comment type="caution">
    <text evidence="1">The sequence shown here is derived from an EMBL/GenBank/DDBJ whole genome shotgun (WGS) entry which is preliminary data.</text>
</comment>
<keyword evidence="2" id="KW-1185">Reference proteome</keyword>
<name>A0A9D4V533_ADICA</name>
<gene>
    <name evidence="1" type="ORF">GOP47_0005193</name>
</gene>